<dbReference type="Gene3D" id="3.40.50.620">
    <property type="entry name" value="HUPs"/>
    <property type="match status" value="1"/>
</dbReference>
<keyword evidence="6 9" id="KW-0061">Asparagine biosynthesis</keyword>
<organism evidence="13 14">
    <name type="scientific">Micromonospora echinofusca</name>
    <dbReference type="NCBI Taxonomy" id="47858"/>
    <lineage>
        <taxon>Bacteria</taxon>
        <taxon>Bacillati</taxon>
        <taxon>Actinomycetota</taxon>
        <taxon>Actinomycetes</taxon>
        <taxon>Micromonosporales</taxon>
        <taxon>Micromonosporaceae</taxon>
        <taxon>Micromonospora</taxon>
    </lineage>
</organism>
<dbReference type="PROSITE" id="PS51278">
    <property type="entry name" value="GATASE_TYPE_2"/>
    <property type="match status" value="1"/>
</dbReference>
<dbReference type="CDD" id="cd01991">
    <property type="entry name" value="Asn_synthase_B_C"/>
    <property type="match status" value="1"/>
</dbReference>
<dbReference type="InterPro" id="IPR051786">
    <property type="entry name" value="ASN_synthetase/amidase"/>
</dbReference>
<keyword evidence="4 10" id="KW-0547">Nucleotide-binding</keyword>
<dbReference type="InterPro" id="IPR006426">
    <property type="entry name" value="Asn_synth_AEB"/>
</dbReference>
<feature type="site" description="Important for beta-aspartyl-AMP intermediate formation" evidence="11">
    <location>
        <position position="358"/>
    </location>
</feature>
<dbReference type="InterPro" id="IPR029055">
    <property type="entry name" value="Ntn_hydrolases_N"/>
</dbReference>
<dbReference type="GO" id="GO:0005524">
    <property type="term" value="F:ATP binding"/>
    <property type="evidence" value="ECO:0007669"/>
    <property type="project" value="UniProtKB-KW"/>
</dbReference>
<evidence type="ECO:0000256" key="4">
    <source>
        <dbReference type="ARBA" id="ARBA00022741"/>
    </source>
</evidence>
<dbReference type="SUPFAM" id="SSF52402">
    <property type="entry name" value="Adenine nucleotide alpha hydrolases-like"/>
    <property type="match status" value="1"/>
</dbReference>
<evidence type="ECO:0000256" key="3">
    <source>
        <dbReference type="ARBA" id="ARBA00012737"/>
    </source>
</evidence>
<evidence type="ECO:0000313" key="13">
    <source>
        <dbReference type="EMBL" id="SCG15720.1"/>
    </source>
</evidence>
<keyword evidence="7 9" id="KW-0315">Glutamine amidotransferase</keyword>
<dbReference type="EC" id="6.3.5.4" evidence="3"/>
<evidence type="ECO:0000256" key="9">
    <source>
        <dbReference type="PIRSR" id="PIRSR001589-1"/>
    </source>
</evidence>
<dbReference type="Proteomes" id="UP000198251">
    <property type="component" value="Chromosome I"/>
</dbReference>
<dbReference type="InterPro" id="IPR033738">
    <property type="entry name" value="AsnB_N"/>
</dbReference>
<dbReference type="Pfam" id="PF00733">
    <property type="entry name" value="Asn_synthase"/>
    <property type="match status" value="1"/>
</dbReference>
<reference evidence="13 14" key="1">
    <citation type="submission" date="2016-06" db="EMBL/GenBank/DDBJ databases">
        <authorList>
            <person name="Kjaerup R.B."/>
            <person name="Dalgaard T.S."/>
            <person name="Juul-Madsen H.R."/>
        </authorList>
    </citation>
    <scope>NUCLEOTIDE SEQUENCE [LARGE SCALE GENOMIC DNA]</scope>
    <source>
        <strain evidence="13 14">DSM 43913</strain>
    </source>
</reference>
<dbReference type="GeneID" id="95801783"/>
<dbReference type="GO" id="GO:0004066">
    <property type="term" value="F:asparagine synthase (glutamine-hydrolyzing) activity"/>
    <property type="evidence" value="ECO:0007669"/>
    <property type="project" value="UniProtKB-EC"/>
</dbReference>
<dbReference type="GO" id="GO:0005829">
    <property type="term" value="C:cytosol"/>
    <property type="evidence" value="ECO:0007669"/>
    <property type="project" value="TreeGrafter"/>
</dbReference>
<evidence type="ECO:0000256" key="7">
    <source>
        <dbReference type="ARBA" id="ARBA00022962"/>
    </source>
</evidence>
<evidence type="ECO:0000256" key="5">
    <source>
        <dbReference type="ARBA" id="ARBA00022840"/>
    </source>
</evidence>
<name>A0A1C5G7M1_MICEH</name>
<evidence type="ECO:0000259" key="12">
    <source>
        <dbReference type="PROSITE" id="PS51278"/>
    </source>
</evidence>
<comment type="pathway">
    <text evidence="1">Amino-acid biosynthesis; L-asparagine biosynthesis; L-asparagine from L-aspartate (L-Gln route): step 1/1.</text>
</comment>
<keyword evidence="14" id="KW-1185">Reference proteome</keyword>
<dbReference type="AlphaFoldDB" id="A0A1C5G7M1"/>
<feature type="domain" description="Glutamine amidotransferase type-2" evidence="12">
    <location>
        <begin position="2"/>
        <end position="206"/>
    </location>
</feature>
<evidence type="ECO:0000313" key="14">
    <source>
        <dbReference type="Proteomes" id="UP000198251"/>
    </source>
</evidence>
<feature type="binding site" evidence="10">
    <location>
        <position position="95"/>
    </location>
    <ligand>
        <name>L-glutamine</name>
        <dbReference type="ChEBI" id="CHEBI:58359"/>
    </ligand>
</feature>
<dbReference type="CDD" id="cd00712">
    <property type="entry name" value="AsnB"/>
    <property type="match status" value="1"/>
</dbReference>
<feature type="binding site" evidence="10">
    <location>
        <position position="285"/>
    </location>
    <ligand>
        <name>ATP</name>
        <dbReference type="ChEBI" id="CHEBI:30616"/>
    </ligand>
</feature>
<evidence type="ECO:0000256" key="10">
    <source>
        <dbReference type="PIRSR" id="PIRSR001589-2"/>
    </source>
</evidence>
<comment type="catalytic activity">
    <reaction evidence="8">
        <text>L-aspartate + L-glutamine + ATP + H2O = L-asparagine + L-glutamate + AMP + diphosphate + H(+)</text>
        <dbReference type="Rhea" id="RHEA:12228"/>
        <dbReference type="ChEBI" id="CHEBI:15377"/>
        <dbReference type="ChEBI" id="CHEBI:15378"/>
        <dbReference type="ChEBI" id="CHEBI:29985"/>
        <dbReference type="ChEBI" id="CHEBI:29991"/>
        <dbReference type="ChEBI" id="CHEBI:30616"/>
        <dbReference type="ChEBI" id="CHEBI:33019"/>
        <dbReference type="ChEBI" id="CHEBI:58048"/>
        <dbReference type="ChEBI" id="CHEBI:58359"/>
        <dbReference type="ChEBI" id="CHEBI:456215"/>
        <dbReference type="EC" id="6.3.5.4"/>
    </reaction>
</comment>
<evidence type="ECO:0000256" key="1">
    <source>
        <dbReference type="ARBA" id="ARBA00005187"/>
    </source>
</evidence>
<dbReference type="GO" id="GO:0006529">
    <property type="term" value="P:asparagine biosynthetic process"/>
    <property type="evidence" value="ECO:0007669"/>
    <property type="project" value="UniProtKB-KW"/>
</dbReference>
<evidence type="ECO:0000256" key="6">
    <source>
        <dbReference type="ARBA" id="ARBA00022888"/>
    </source>
</evidence>
<dbReference type="PIRSF" id="PIRSF001589">
    <property type="entry name" value="Asn_synthetase_glu-h"/>
    <property type="match status" value="1"/>
</dbReference>
<dbReference type="EMBL" id="LT607733">
    <property type="protein sequence ID" value="SCG15720.1"/>
    <property type="molecule type" value="Genomic_DNA"/>
</dbReference>
<dbReference type="Pfam" id="PF13537">
    <property type="entry name" value="GATase_7"/>
    <property type="match status" value="1"/>
</dbReference>
<dbReference type="PANTHER" id="PTHR43284:SF1">
    <property type="entry name" value="ASPARAGINE SYNTHETASE"/>
    <property type="match status" value="1"/>
</dbReference>
<feature type="active site" description="For GATase activity" evidence="9">
    <location>
        <position position="2"/>
    </location>
</feature>
<proteinExistence type="inferred from homology"/>
<evidence type="ECO:0000256" key="11">
    <source>
        <dbReference type="PIRSR" id="PIRSR001589-3"/>
    </source>
</evidence>
<dbReference type="RefSeq" id="WP_088999705.1">
    <property type="nucleotide sequence ID" value="NZ_JBFAAC010000018.1"/>
</dbReference>
<keyword evidence="5 10" id="KW-0067">ATP-binding</keyword>
<dbReference type="Gene3D" id="3.60.20.10">
    <property type="entry name" value="Glutamine Phosphoribosylpyrophosphate, subunit 1, domain 1"/>
    <property type="match status" value="1"/>
</dbReference>
<dbReference type="SUPFAM" id="SSF56235">
    <property type="entry name" value="N-terminal nucleophile aminohydrolases (Ntn hydrolases)"/>
    <property type="match status" value="1"/>
</dbReference>
<sequence>MCGITGIFGSQDRSALTAMTDVLRHRGPDDEGRYDAGVVGVGHRRLSIIGIDNGAQPIRGDRREVYVVANCEIYNYRQLRDELRRRGHDFRTDSDAEVIVHLYEEYGDRCVDHLQGMFAFAIVDGGRLLLARDRFGIKPLHYAEVDGALLFGSEVKALLQNSSLTPEIDGEALVDTVVLGHPAGPGTLLRGVVSLPPGHVLSAVVAEGRLVTALTRYHTLPDVDPEPVPLPEAAAELMDLLRNTVQSHLMAEVEVGVTLSGGLDSTLLARLMRDLHDGPIRAYTIGDRPDHPDVVQARRLARQFGLDHHVSILSFQDFVAAIPRYLTAAEQPAGLGGIALNVLCRRIGRDVKVCLNGEGADEVFGGYGEYVDRRFRTRRMLDRLAVLETSGRSVSARGREFLDSLTADQPFPEYLRTLFAENMREQLTRDHLELLDASSMAASLEMRVPFLDHRVVEFAFRQPLAHRVDWELGITKRLLKHAVLTTWGDEVNLVGSVLRRKIGAPTSVLGHRERFIRLCEQVLPVDYLRDDEYGAYFDQKSDLLVFNLYREIFTRYRGVLPDGFTMLDFMTEQARRPALSLRG</sequence>
<gene>
    <name evidence="13" type="ORF">GA0070610_1963</name>
</gene>
<dbReference type="NCBIfam" id="TIGR01536">
    <property type="entry name" value="asn_synth_AEB"/>
    <property type="match status" value="1"/>
</dbReference>
<evidence type="ECO:0000256" key="8">
    <source>
        <dbReference type="ARBA" id="ARBA00048741"/>
    </source>
</evidence>
<protein>
    <recommendedName>
        <fullName evidence="3">asparagine synthase (glutamine-hydrolyzing)</fullName>
        <ecNumber evidence="3">6.3.5.4</ecNumber>
    </recommendedName>
</protein>
<dbReference type="InterPro" id="IPR014729">
    <property type="entry name" value="Rossmann-like_a/b/a_fold"/>
</dbReference>
<accession>A0A1C5G7M1</accession>
<keyword evidence="9" id="KW-0028">Amino-acid biosynthesis</keyword>
<evidence type="ECO:0000256" key="2">
    <source>
        <dbReference type="ARBA" id="ARBA00005752"/>
    </source>
</evidence>
<dbReference type="PANTHER" id="PTHR43284">
    <property type="entry name" value="ASPARAGINE SYNTHETASE (GLUTAMINE-HYDROLYZING)"/>
    <property type="match status" value="1"/>
</dbReference>
<dbReference type="InterPro" id="IPR001962">
    <property type="entry name" value="Asn_synthase"/>
</dbReference>
<comment type="similarity">
    <text evidence="2">Belongs to the asparagine synthetase family.</text>
</comment>
<dbReference type="InterPro" id="IPR017932">
    <property type="entry name" value="GATase_2_dom"/>
</dbReference>